<feature type="compositionally biased region" description="Low complexity" evidence="6">
    <location>
        <begin position="89"/>
        <end position="100"/>
    </location>
</feature>
<evidence type="ECO:0000256" key="5">
    <source>
        <dbReference type="ARBA" id="ARBA00023242"/>
    </source>
</evidence>
<dbReference type="GO" id="GO:0005681">
    <property type="term" value="C:spliceosomal complex"/>
    <property type="evidence" value="ECO:0000318"/>
    <property type="project" value="GO_Central"/>
</dbReference>
<dbReference type="GO" id="GO:0034715">
    <property type="term" value="C:pICln-Sm protein complex"/>
    <property type="evidence" value="ECO:0000318"/>
    <property type="project" value="GO_Central"/>
</dbReference>
<dbReference type="Pfam" id="PF03517">
    <property type="entry name" value="Voldacs"/>
    <property type="match status" value="1"/>
</dbReference>
<dbReference type="eggNOG" id="ENOG502RHMJ">
    <property type="taxonomic scope" value="Eukaryota"/>
</dbReference>
<dbReference type="InParanoid" id="F0ZDK9"/>
<evidence type="ECO:0000256" key="6">
    <source>
        <dbReference type="SAM" id="MobiDB-lite"/>
    </source>
</evidence>
<evidence type="ECO:0008006" key="9">
    <source>
        <dbReference type="Google" id="ProtNLM"/>
    </source>
</evidence>
<evidence type="ECO:0000313" key="7">
    <source>
        <dbReference type="EMBL" id="EGC37932.1"/>
    </source>
</evidence>
<dbReference type="InterPro" id="IPR011993">
    <property type="entry name" value="PH-like_dom_sf"/>
</dbReference>
<dbReference type="STRING" id="5786.F0ZDK9"/>
<proteinExistence type="inferred from homology"/>
<comment type="subcellular location">
    <subcellularLocation>
        <location evidence="2">Cytoplasm</location>
    </subcellularLocation>
    <subcellularLocation>
        <location evidence="1">Nucleus</location>
    </subcellularLocation>
</comment>
<name>F0ZDK9_DICPU</name>
<dbReference type="KEGG" id="dpp:DICPUDRAFT_149391"/>
<evidence type="ECO:0000256" key="2">
    <source>
        <dbReference type="ARBA" id="ARBA00004496"/>
    </source>
</evidence>
<dbReference type="GeneID" id="10503023"/>
<keyword evidence="5" id="KW-0539">Nucleus</keyword>
<feature type="compositionally biased region" description="Acidic residues" evidence="6">
    <location>
        <begin position="101"/>
        <end position="110"/>
    </location>
</feature>
<comment type="similarity">
    <text evidence="3">Belongs to the pICln (TC 1.A.47) family.</text>
</comment>
<dbReference type="PRINTS" id="PR01348">
    <property type="entry name" value="ICLNCHANNEL"/>
</dbReference>
<dbReference type="GO" id="GO:0034709">
    <property type="term" value="C:methylosome"/>
    <property type="evidence" value="ECO:0007669"/>
    <property type="project" value="InterPro"/>
</dbReference>
<organism evidence="7 8">
    <name type="scientific">Dictyostelium purpureum</name>
    <name type="common">Slime mold</name>
    <dbReference type="NCBI Taxonomy" id="5786"/>
    <lineage>
        <taxon>Eukaryota</taxon>
        <taxon>Amoebozoa</taxon>
        <taxon>Evosea</taxon>
        <taxon>Eumycetozoa</taxon>
        <taxon>Dictyostelia</taxon>
        <taxon>Dictyosteliales</taxon>
        <taxon>Dictyosteliaceae</taxon>
        <taxon>Dictyostelium</taxon>
    </lineage>
</organism>
<dbReference type="InterPro" id="IPR039924">
    <property type="entry name" value="ICln/Lot5/Saf5"/>
</dbReference>
<dbReference type="Gene3D" id="2.30.29.30">
    <property type="entry name" value="Pleckstrin-homology domain (PH domain)/Phosphotyrosine-binding domain (PTB)"/>
    <property type="match status" value="1"/>
</dbReference>
<dbReference type="PANTHER" id="PTHR21399">
    <property type="entry name" value="CHLORIDE CONDUCTANCE REGULATORY PROTEIN ICLN"/>
    <property type="match status" value="1"/>
</dbReference>
<dbReference type="GO" id="GO:0045292">
    <property type="term" value="P:mRNA cis splicing, via spliceosome"/>
    <property type="evidence" value="ECO:0000318"/>
    <property type="project" value="GO_Central"/>
</dbReference>
<gene>
    <name evidence="7" type="ORF">DICPUDRAFT_149391</name>
</gene>
<dbReference type="GO" id="GO:0000387">
    <property type="term" value="P:spliceosomal snRNP assembly"/>
    <property type="evidence" value="ECO:0000318"/>
    <property type="project" value="GO_Central"/>
</dbReference>
<evidence type="ECO:0000313" key="8">
    <source>
        <dbReference type="Proteomes" id="UP000001064"/>
    </source>
</evidence>
<evidence type="ECO:0000256" key="1">
    <source>
        <dbReference type="ARBA" id="ARBA00004123"/>
    </source>
</evidence>
<dbReference type="GO" id="GO:0006884">
    <property type="term" value="P:cell volume homeostasis"/>
    <property type="evidence" value="ECO:0007669"/>
    <property type="project" value="InterPro"/>
</dbReference>
<dbReference type="OrthoDB" id="19714at2759"/>
<dbReference type="OMA" id="YWINENN"/>
<dbReference type="FunCoup" id="F0ZDK9">
    <property type="interactions" value="380"/>
</dbReference>
<sequence length="176" mass="20538">MVEINSLLIAEEQVFFELDSVTLYISFNNIGPGHLYVTNKNIRWISQDKQRNYNFNFYLIGLNAIFNANEDFPNCIYCQFDEIINPTIENGNGNSNGNDSNSDENEEDETYTEIRFIPLDESKIRDIYDAFCQGALLNPDEDQDDEGDFYFNEEENDEQELAFDPNDLERFEDAEE</sequence>
<keyword evidence="4" id="KW-0963">Cytoplasm</keyword>
<dbReference type="GO" id="GO:0005829">
    <property type="term" value="C:cytosol"/>
    <property type="evidence" value="ECO:0000318"/>
    <property type="project" value="GO_Central"/>
</dbReference>
<dbReference type="EMBL" id="GL870987">
    <property type="protein sequence ID" value="EGC37932.1"/>
    <property type="molecule type" value="Genomic_DNA"/>
</dbReference>
<dbReference type="VEuPathDB" id="AmoebaDB:DICPUDRAFT_149391"/>
<dbReference type="InterPro" id="IPR003521">
    <property type="entry name" value="ICln"/>
</dbReference>
<reference evidence="8" key="1">
    <citation type="journal article" date="2011" name="Genome Biol.">
        <title>Comparative genomics of the social amoebae Dictyostelium discoideum and Dictyostelium purpureum.</title>
        <authorList>
            <consortium name="US DOE Joint Genome Institute (JGI-PGF)"/>
            <person name="Sucgang R."/>
            <person name="Kuo A."/>
            <person name="Tian X."/>
            <person name="Salerno W."/>
            <person name="Parikh A."/>
            <person name="Feasley C.L."/>
            <person name="Dalin E."/>
            <person name="Tu H."/>
            <person name="Huang E."/>
            <person name="Barry K."/>
            <person name="Lindquist E."/>
            <person name="Shapiro H."/>
            <person name="Bruce D."/>
            <person name="Schmutz J."/>
            <person name="Salamov A."/>
            <person name="Fey P."/>
            <person name="Gaudet P."/>
            <person name="Anjard C."/>
            <person name="Babu M.M."/>
            <person name="Basu S."/>
            <person name="Bushmanova Y."/>
            <person name="van der Wel H."/>
            <person name="Katoh-Kurasawa M."/>
            <person name="Dinh C."/>
            <person name="Coutinho P.M."/>
            <person name="Saito T."/>
            <person name="Elias M."/>
            <person name="Schaap P."/>
            <person name="Kay R.R."/>
            <person name="Henrissat B."/>
            <person name="Eichinger L."/>
            <person name="Rivero F."/>
            <person name="Putnam N.H."/>
            <person name="West C.M."/>
            <person name="Loomis W.F."/>
            <person name="Chisholm R.L."/>
            <person name="Shaulsky G."/>
            <person name="Strassmann J.E."/>
            <person name="Queller D.C."/>
            <person name="Kuspa A."/>
            <person name="Grigoriev I.V."/>
        </authorList>
    </citation>
    <scope>NUCLEOTIDE SEQUENCE [LARGE SCALE GENOMIC DNA]</scope>
    <source>
        <strain evidence="8">QSDP1</strain>
    </source>
</reference>
<feature type="region of interest" description="Disordered" evidence="6">
    <location>
        <begin position="89"/>
        <end position="110"/>
    </location>
</feature>
<accession>F0ZDK9</accession>
<feature type="compositionally biased region" description="Basic and acidic residues" evidence="6">
    <location>
        <begin position="167"/>
        <end position="176"/>
    </location>
</feature>
<dbReference type="Proteomes" id="UP000001064">
    <property type="component" value="Unassembled WGS sequence"/>
</dbReference>
<protein>
    <recommendedName>
        <fullName evidence="9">Methylosome subunit pICln</fullName>
    </recommendedName>
</protein>
<dbReference type="RefSeq" id="XP_003285503.1">
    <property type="nucleotide sequence ID" value="XM_003285455.1"/>
</dbReference>
<evidence type="ECO:0000256" key="4">
    <source>
        <dbReference type="ARBA" id="ARBA00022490"/>
    </source>
</evidence>
<dbReference type="AlphaFoldDB" id="F0ZDK9"/>
<dbReference type="PANTHER" id="PTHR21399:SF0">
    <property type="entry name" value="METHYLOSOME SUBUNIT PICLN"/>
    <property type="match status" value="1"/>
</dbReference>
<feature type="region of interest" description="Disordered" evidence="6">
    <location>
        <begin position="154"/>
        <end position="176"/>
    </location>
</feature>
<keyword evidence="8" id="KW-1185">Reference proteome</keyword>
<dbReference type="GO" id="GO:0005886">
    <property type="term" value="C:plasma membrane"/>
    <property type="evidence" value="ECO:0007669"/>
    <property type="project" value="InterPro"/>
</dbReference>
<evidence type="ECO:0000256" key="3">
    <source>
        <dbReference type="ARBA" id="ARBA00007054"/>
    </source>
</evidence>
<dbReference type="GO" id="GO:0006821">
    <property type="term" value="P:chloride transport"/>
    <property type="evidence" value="ECO:0007669"/>
    <property type="project" value="InterPro"/>
</dbReference>